<feature type="domain" description="Amino acid transporter transmembrane" evidence="14">
    <location>
        <begin position="1193"/>
        <end position="1573"/>
    </location>
</feature>
<dbReference type="Proteomes" id="UP001473302">
    <property type="component" value="Unassembled WGS sequence"/>
</dbReference>
<dbReference type="EMBL" id="BAABUK010000004">
    <property type="protein sequence ID" value="GAA5808898.1"/>
    <property type="molecule type" value="Genomic_DNA"/>
</dbReference>
<sequence>MDRAQDPENAAIYKQFEEACSDFQVPATRAAAEQIMTQFRQIPKVLPACQYILEHAQTAMVQFQVTLAIGDIAVRDYVLYEQRDLIQLKNYMIEYCLKRTTLPKFVRDQLVLAAALITKRSLFDVTDQDREAILLHIKQLLQMEADDAQVLGLALANALVDQFSNTKSTTIGLTWEHHHNCKVFFETSILLPLFEQVITKLHQFVSHVQHLPDNVPAVLVEMLVLLEKILQWEFEETNAAPSLPGTFAKESDLDDFDREDGPSSAKKSYVVFPKNWQPVIGNSEVLWLFFMTYSLVQDDDRLGHRCRQCLIQLSGFQQEFFNNDFDLIKSYATIMIQGIRKMLSDITLFGTSPDALSEQGPQMLGTIQMIRRLLENVSLSILCSLPDFFQFLNEVGIITVSCLAGTVTEVDEGWISEACDECLQTWVKMADSVQPSDVRGGDPKAGLTPEQTQHLTQYMTNVANEIVDSYINTRLERAKLVLEDDEEEDEIDAGFKDWDTFADQLTCIGTLGRLNPQPCLLRIQQLLMERFETFKGYFGSNNGNSQELIFLHEQFHWIILITAHILADTGKGEQPMIPESLMQLSGSQQFEQDQIVNLSQLLLELFRFSSSFSSSTVEASNCSPRVAETLIWYMERWSKSYLLVDENEYGYISPNIAKAFGRPGPSDGQGIAVIDFFIEQMKKNFILWNADPDVLGQLVNWLHTCGTSNNLKRGLLQSSSFPDLVQFITQNLEQLPEVVHNSLIQTIATISSFAVDETTRNNYFGLMFKMIEDCLGSLLHRPDFQQCYQQGEVINKVINALEMFDGLALACQYSNTQTIFSFCTRFFESFVQLMNLYKQAPEVQLAILQLFSDLCKRLDFGLLSGQDKQLLFGTIIEILKIFGTCNHGKKRMHSQEEEEDKPYADISIVLVMLSNIMASGIEDFSRKEQNGSDVADVVLFGINIVIPMIDLEMLKIPSICQQYIQLISHMIEVFPDKLSGLPTPLFNNLMASLEYGIRHDISDVNILTLHAIAPLSMWVYHQQTNGINVDFIKEPLQKFLQGLLDCLLFQHLDTNVIDAASDALLALVCTQRDVYMVLANQIISQQSSEIQSRLLLAFQKLDGATPQQGLPANRIVPGFKEALLSFLMDVRAVLRVNIVEPIETSASSISSTPAISVFSDIGTGLDEQRPLLTNSTQESSLYNDDICFEEPSATLASASINLSNTILGTGMLAMPAALASVGLIPGIFIIVYAGLTAGLGLYFLARCADKVGGRNASFSSLSKLTWPKLGIFFDLAIAIKCFGVAVSYLIIMGDLMPQVVQSFFHGAEESPLLMDRRFWITLSIFTAVGPLSFLRKLDSLKYTSLIALFAVAYLVVIVVYHYVTPNFPPPPPESIEYFHLTTKIFAQLPIFSVYNELQDNSEKSIIKVIFTSIGSAAFIYELVAIMGYLSFGKDVLGNIILEYPQSHFVAYGRLAIVVLVIFSYPLQAHPCRASIDKILDHLHKPESAIISTKRFALVTTVIVIASYFVAITVSQLDLVLSFVGSTGSTTISFILPGLFYFRLHREDRWHWKRLVALFLVFYGFMVMTVCLTFNIKRLL</sequence>
<dbReference type="SUPFAM" id="SSF48371">
    <property type="entry name" value="ARM repeat"/>
    <property type="match status" value="1"/>
</dbReference>
<keyword evidence="11" id="KW-0539">Nucleus</keyword>
<dbReference type="Gene3D" id="1.25.10.10">
    <property type="entry name" value="Leucine-rich Repeat Variant"/>
    <property type="match status" value="2"/>
</dbReference>
<feature type="transmembrane region" description="Helical" evidence="13">
    <location>
        <begin position="1519"/>
        <end position="1541"/>
    </location>
</feature>
<keyword evidence="16" id="KW-1185">Reference proteome</keyword>
<organism evidence="15 16">
    <name type="scientific">Mucor flavus</name>
    <dbReference type="NCBI Taxonomy" id="439312"/>
    <lineage>
        <taxon>Eukaryota</taxon>
        <taxon>Fungi</taxon>
        <taxon>Fungi incertae sedis</taxon>
        <taxon>Mucoromycota</taxon>
        <taxon>Mucoromycotina</taxon>
        <taxon>Mucoromycetes</taxon>
        <taxon>Mucorales</taxon>
        <taxon>Mucorineae</taxon>
        <taxon>Mucoraceae</taxon>
        <taxon>Mucor</taxon>
    </lineage>
</organism>
<comment type="caution">
    <text evidence="15">The sequence shown here is derived from an EMBL/GenBank/DDBJ whole genome shotgun (WGS) entry which is preliminary data.</text>
</comment>
<dbReference type="PANTHER" id="PTHR12596:SF1">
    <property type="entry name" value="EXPORTIN-4"/>
    <property type="match status" value="1"/>
</dbReference>
<dbReference type="InterPro" id="IPR016024">
    <property type="entry name" value="ARM-type_fold"/>
</dbReference>
<keyword evidence="6" id="KW-0963">Cytoplasm</keyword>
<evidence type="ECO:0000256" key="10">
    <source>
        <dbReference type="ARBA" id="ARBA00023136"/>
    </source>
</evidence>
<dbReference type="InterPro" id="IPR011989">
    <property type="entry name" value="ARM-like"/>
</dbReference>
<evidence type="ECO:0000256" key="4">
    <source>
        <dbReference type="ARBA" id="ARBA00009466"/>
    </source>
</evidence>
<evidence type="ECO:0000256" key="12">
    <source>
        <dbReference type="ARBA" id="ARBA00040444"/>
    </source>
</evidence>
<keyword evidence="5" id="KW-0813">Transport</keyword>
<feature type="transmembrane region" description="Helical" evidence="13">
    <location>
        <begin position="1318"/>
        <end position="1335"/>
    </location>
</feature>
<name>A0ABP9YPW3_9FUNG</name>
<evidence type="ECO:0000256" key="6">
    <source>
        <dbReference type="ARBA" id="ARBA00022490"/>
    </source>
</evidence>
<comment type="similarity">
    <text evidence="4">Belongs to the exportin family.</text>
</comment>
<dbReference type="InterPro" id="IPR044189">
    <property type="entry name" value="XPO4/7-like"/>
</dbReference>
<evidence type="ECO:0000259" key="14">
    <source>
        <dbReference type="Pfam" id="PF01490"/>
    </source>
</evidence>
<feature type="transmembrane region" description="Helical" evidence="13">
    <location>
        <begin position="1342"/>
        <end position="1363"/>
    </location>
</feature>
<dbReference type="InterPro" id="IPR013057">
    <property type="entry name" value="AA_transpt_TM"/>
</dbReference>
<evidence type="ECO:0000256" key="11">
    <source>
        <dbReference type="ARBA" id="ARBA00023242"/>
    </source>
</evidence>
<keyword evidence="9 13" id="KW-1133">Transmembrane helix</keyword>
<accession>A0ABP9YPW3</accession>
<evidence type="ECO:0000313" key="16">
    <source>
        <dbReference type="Proteomes" id="UP001473302"/>
    </source>
</evidence>
<feature type="transmembrane region" description="Helical" evidence="13">
    <location>
        <begin position="1553"/>
        <end position="1575"/>
    </location>
</feature>
<evidence type="ECO:0000256" key="9">
    <source>
        <dbReference type="ARBA" id="ARBA00022989"/>
    </source>
</evidence>
<feature type="transmembrane region" description="Helical" evidence="13">
    <location>
        <begin position="1266"/>
        <end position="1291"/>
    </location>
</feature>
<proteinExistence type="inferred from homology"/>
<evidence type="ECO:0000256" key="1">
    <source>
        <dbReference type="ARBA" id="ARBA00004123"/>
    </source>
</evidence>
<evidence type="ECO:0000256" key="7">
    <source>
        <dbReference type="ARBA" id="ARBA00022692"/>
    </source>
</evidence>
<comment type="subcellular location">
    <subcellularLocation>
        <location evidence="3">Cytoplasm</location>
    </subcellularLocation>
    <subcellularLocation>
        <location evidence="2">Membrane</location>
    </subcellularLocation>
    <subcellularLocation>
        <location evidence="1">Nucleus</location>
    </subcellularLocation>
</comment>
<dbReference type="PANTHER" id="PTHR12596">
    <property type="entry name" value="EXPORTIN 4,7-RELATED"/>
    <property type="match status" value="1"/>
</dbReference>
<dbReference type="Pfam" id="PF01490">
    <property type="entry name" value="Aa_trans"/>
    <property type="match status" value="1"/>
</dbReference>
<evidence type="ECO:0000256" key="3">
    <source>
        <dbReference type="ARBA" id="ARBA00004496"/>
    </source>
</evidence>
<feature type="transmembrane region" description="Helical" evidence="13">
    <location>
        <begin position="1406"/>
        <end position="1428"/>
    </location>
</feature>
<reference evidence="15 16" key="1">
    <citation type="submission" date="2024-04" db="EMBL/GenBank/DDBJ databases">
        <title>genome sequences of Mucor flavus KT1a and Helicostylum pulchrum KT1b strains isolated from the surface of a dry-aged beef.</title>
        <authorList>
            <person name="Toyotome T."/>
            <person name="Hosono M."/>
            <person name="Torimaru M."/>
            <person name="Fukuda K."/>
            <person name="Mikami N."/>
        </authorList>
    </citation>
    <scope>NUCLEOTIDE SEQUENCE [LARGE SCALE GENOMIC DNA]</scope>
    <source>
        <strain evidence="15 16">KT1a</strain>
    </source>
</reference>
<feature type="transmembrane region" description="Helical" evidence="13">
    <location>
        <begin position="1495"/>
        <end position="1513"/>
    </location>
</feature>
<evidence type="ECO:0000256" key="8">
    <source>
        <dbReference type="ARBA" id="ARBA00022927"/>
    </source>
</evidence>
<feature type="transmembrane region" description="Helical" evidence="13">
    <location>
        <begin position="1223"/>
        <end position="1245"/>
    </location>
</feature>
<evidence type="ECO:0000313" key="15">
    <source>
        <dbReference type="EMBL" id="GAA5808898.1"/>
    </source>
</evidence>
<keyword evidence="8" id="KW-0653">Protein transport</keyword>
<evidence type="ECO:0000256" key="2">
    <source>
        <dbReference type="ARBA" id="ARBA00004370"/>
    </source>
</evidence>
<keyword evidence="7 13" id="KW-0812">Transmembrane</keyword>
<gene>
    <name evidence="15" type="ORF">MFLAVUS_002297</name>
</gene>
<evidence type="ECO:0000256" key="5">
    <source>
        <dbReference type="ARBA" id="ARBA00022448"/>
    </source>
</evidence>
<keyword evidence="10 13" id="KW-0472">Membrane</keyword>
<evidence type="ECO:0000256" key="13">
    <source>
        <dbReference type="SAM" id="Phobius"/>
    </source>
</evidence>
<protein>
    <recommendedName>
        <fullName evidence="12">Exportin-4</fullName>
    </recommendedName>
</protein>